<keyword evidence="5" id="KW-1185">Reference proteome</keyword>
<feature type="compositionally biased region" description="Basic and acidic residues" evidence="2">
    <location>
        <begin position="625"/>
        <end position="640"/>
    </location>
</feature>
<sequence length="989" mass="102299">MDGRAAAARQRQKAVIQAGSDCSGLSGHHHANHAAGWPGSRGSLSLLRPLEDYGAGMSHYHVMMMPASPAGTDDATAKARHDHYCSNNAASHKQVIIPYQQQRTHAESAKSSATLPCSAYSEKAGEDIQASPLNQQQGQELLIQQELHAEAACFLAMQQQASLSAAGTSSTSVGTVGASVGPLLPRLSEFIQQGLFSYLQVADYAAVSSSTGLTGQGGRFSPSIRQGHQVQNGAGSIADETSISLEVSADEEILTNVLKTMSGQQSHYLFQHDNQRAAAATAIAISAAAYAAATTASDAASDDAAARPASAAAATTDALPLLVRSGISGISGIRHSATAAAAPLSSAAPVAPVSGTEELASMPHLLRNFLVTGPQPPPQPLLQQQQQDAGALRQGLTNLSLLGKGGYGMVYKARWHGSLVAVKFVVSESAEQLEESVKDAAICKSLSHPHIIHTYGHGGMSAYEDFLSLYQDRLCKEACTASSNSSSSIRRAAAGDDRGDSYGDYPQILCSTTAATSTAAASSTAATTATSSTTVTTAASSTTATTAASSTTVTTAASSTATAVVAVAVVAGMAVQHCTNCTPSATTHHTHHTNSPYTDNKNRLIGSRQHMGLVLRGLISSTSRDYSHRDDDDNTDEPRRRPLSTTWEGGGNSSLDNGSDSDDEEKLVISRECLMGDPATGSDPSAVYPDVNPAAASSSDVAADCHYSKQMPSTPSDEAKAAVEVTRHLIPCRDDPGGYPLLSMMPRAPIAAGTAGHNNKDALCVAAAGMADDCTAGRASSYYHSPIMKLVVGSFPPVVAAAAGQRQETFLIAKNLAATSSRREATSGGKILLVSSPPEVQAGISRRKLSSTLGAAAVAATAGRGDNGSYGSGGGSSQQLQQNKQHEVHEVVPISSNTGRKFRRTLSAAAVLDCNNNVVPSRLMIHQRQQAADQTSTLTTTTTTTARKAAAAADDDDDHILVVESLLLETISRGSTVSAAGYSGTAIYC</sequence>
<dbReference type="EMBL" id="BEGY01000072">
    <property type="protein sequence ID" value="GAX81906.1"/>
    <property type="molecule type" value="Genomic_DNA"/>
</dbReference>
<comment type="caution">
    <text evidence="4">The sequence shown here is derived from an EMBL/GenBank/DDBJ whole genome shotgun (WGS) entry which is preliminary data.</text>
</comment>
<dbReference type="STRING" id="1157962.A0A250XFV0"/>
<dbReference type="InterPro" id="IPR017441">
    <property type="entry name" value="Protein_kinase_ATP_BS"/>
</dbReference>
<feature type="region of interest" description="Disordered" evidence="2">
    <location>
        <begin position="369"/>
        <end position="389"/>
    </location>
</feature>
<dbReference type="Proteomes" id="UP000232323">
    <property type="component" value="Unassembled WGS sequence"/>
</dbReference>
<feature type="region of interest" description="Disordered" evidence="2">
    <location>
        <begin position="584"/>
        <end position="603"/>
    </location>
</feature>
<dbReference type="SUPFAM" id="SSF56112">
    <property type="entry name" value="Protein kinase-like (PK-like)"/>
    <property type="match status" value="1"/>
</dbReference>
<dbReference type="InterPro" id="IPR011009">
    <property type="entry name" value="Kinase-like_dom_sf"/>
</dbReference>
<gene>
    <name evidence="4" type="ORF">CEUSTIGMA_g9334.t1</name>
</gene>
<evidence type="ECO:0000313" key="4">
    <source>
        <dbReference type="EMBL" id="GAX81906.1"/>
    </source>
</evidence>
<feature type="domain" description="Serine-threonine/tyrosine-protein kinase catalytic" evidence="3">
    <location>
        <begin position="399"/>
        <end position="456"/>
    </location>
</feature>
<name>A0A250XFV0_9CHLO</name>
<dbReference type="PROSITE" id="PS00107">
    <property type="entry name" value="PROTEIN_KINASE_ATP"/>
    <property type="match status" value="1"/>
</dbReference>
<dbReference type="GO" id="GO:0005524">
    <property type="term" value="F:ATP binding"/>
    <property type="evidence" value="ECO:0007669"/>
    <property type="project" value="UniProtKB-UniRule"/>
</dbReference>
<evidence type="ECO:0000313" key="5">
    <source>
        <dbReference type="Proteomes" id="UP000232323"/>
    </source>
</evidence>
<feature type="compositionally biased region" description="Low complexity" evidence="2">
    <location>
        <begin position="1"/>
        <end position="18"/>
    </location>
</feature>
<keyword evidence="1" id="KW-0547">Nucleotide-binding</keyword>
<feature type="binding site" evidence="1">
    <location>
        <position position="423"/>
    </location>
    <ligand>
        <name>ATP</name>
        <dbReference type="ChEBI" id="CHEBI:30616"/>
    </ligand>
</feature>
<feature type="compositionally biased region" description="Gly residues" evidence="2">
    <location>
        <begin position="866"/>
        <end position="876"/>
    </location>
</feature>
<dbReference type="InterPro" id="IPR001245">
    <property type="entry name" value="Ser-Thr/Tyr_kinase_cat_dom"/>
</dbReference>
<organism evidence="4 5">
    <name type="scientific">Chlamydomonas eustigma</name>
    <dbReference type="NCBI Taxonomy" id="1157962"/>
    <lineage>
        <taxon>Eukaryota</taxon>
        <taxon>Viridiplantae</taxon>
        <taxon>Chlorophyta</taxon>
        <taxon>core chlorophytes</taxon>
        <taxon>Chlorophyceae</taxon>
        <taxon>CS clade</taxon>
        <taxon>Chlamydomonadales</taxon>
        <taxon>Chlamydomonadaceae</taxon>
        <taxon>Chlamydomonas</taxon>
    </lineage>
</organism>
<protein>
    <recommendedName>
        <fullName evidence="3">Serine-threonine/tyrosine-protein kinase catalytic domain-containing protein</fullName>
    </recommendedName>
</protein>
<accession>A0A250XFV0</accession>
<reference evidence="4 5" key="1">
    <citation type="submission" date="2017-08" db="EMBL/GenBank/DDBJ databases">
        <title>Acidophilic green algal genome provides insights into adaptation to an acidic environment.</title>
        <authorList>
            <person name="Hirooka S."/>
            <person name="Hirose Y."/>
            <person name="Kanesaki Y."/>
            <person name="Higuchi S."/>
            <person name="Fujiwara T."/>
            <person name="Onuma R."/>
            <person name="Era A."/>
            <person name="Ohbayashi R."/>
            <person name="Uzuka A."/>
            <person name="Nozaki H."/>
            <person name="Yoshikawa H."/>
            <person name="Miyagishima S.Y."/>
        </authorList>
    </citation>
    <scope>NUCLEOTIDE SEQUENCE [LARGE SCALE GENOMIC DNA]</scope>
    <source>
        <strain evidence="4 5">NIES-2499</strain>
    </source>
</reference>
<dbReference type="GO" id="GO:0004672">
    <property type="term" value="F:protein kinase activity"/>
    <property type="evidence" value="ECO:0007669"/>
    <property type="project" value="InterPro"/>
</dbReference>
<dbReference type="AlphaFoldDB" id="A0A250XFV0"/>
<feature type="region of interest" description="Disordered" evidence="2">
    <location>
        <begin position="623"/>
        <end position="665"/>
    </location>
</feature>
<dbReference type="Pfam" id="PF07714">
    <property type="entry name" value="PK_Tyr_Ser-Thr"/>
    <property type="match status" value="1"/>
</dbReference>
<feature type="region of interest" description="Disordered" evidence="2">
    <location>
        <begin position="1"/>
        <end position="39"/>
    </location>
</feature>
<evidence type="ECO:0000259" key="3">
    <source>
        <dbReference type="Pfam" id="PF07714"/>
    </source>
</evidence>
<evidence type="ECO:0000256" key="1">
    <source>
        <dbReference type="PROSITE-ProRule" id="PRU10141"/>
    </source>
</evidence>
<evidence type="ECO:0000256" key="2">
    <source>
        <dbReference type="SAM" id="MobiDB-lite"/>
    </source>
</evidence>
<feature type="region of interest" description="Disordered" evidence="2">
    <location>
        <begin position="866"/>
        <end position="886"/>
    </location>
</feature>
<proteinExistence type="predicted"/>
<dbReference type="Gene3D" id="3.30.200.20">
    <property type="entry name" value="Phosphorylase Kinase, domain 1"/>
    <property type="match status" value="1"/>
</dbReference>
<keyword evidence="1" id="KW-0067">ATP-binding</keyword>